<dbReference type="SUPFAM" id="SSF46894">
    <property type="entry name" value="C-terminal effector domain of the bipartite response regulators"/>
    <property type="match status" value="1"/>
</dbReference>
<evidence type="ECO:0008006" key="3">
    <source>
        <dbReference type="Google" id="ProtNLM"/>
    </source>
</evidence>
<comment type="caution">
    <text evidence="2">The sequence shown here is derived from an EMBL/GenBank/DDBJ whole genome shotgun (WGS) entry which is preliminary data.</text>
</comment>
<name>A0A0F9DQT2_9ZZZZ</name>
<feature type="transmembrane region" description="Helical" evidence="1">
    <location>
        <begin position="83"/>
        <end position="104"/>
    </location>
</feature>
<keyword evidence="1" id="KW-1133">Transmembrane helix</keyword>
<reference evidence="2" key="1">
    <citation type="journal article" date="2015" name="Nature">
        <title>Complex archaea that bridge the gap between prokaryotes and eukaryotes.</title>
        <authorList>
            <person name="Spang A."/>
            <person name="Saw J.H."/>
            <person name="Jorgensen S.L."/>
            <person name="Zaremba-Niedzwiedzka K."/>
            <person name="Martijn J."/>
            <person name="Lind A.E."/>
            <person name="van Eijk R."/>
            <person name="Schleper C."/>
            <person name="Guy L."/>
            <person name="Ettema T.J."/>
        </authorList>
    </citation>
    <scope>NUCLEOTIDE SEQUENCE</scope>
</reference>
<gene>
    <name evidence="2" type="ORF">LCGC14_2167660</name>
</gene>
<evidence type="ECO:0000313" key="2">
    <source>
        <dbReference type="EMBL" id="KKL64173.1"/>
    </source>
</evidence>
<dbReference type="EMBL" id="LAZR01027926">
    <property type="protein sequence ID" value="KKL64173.1"/>
    <property type="molecule type" value="Genomic_DNA"/>
</dbReference>
<sequence length="274" mass="32537">TKAYYLYEEMGRMEYVKRISEDLSILYYENNKFKDAYYFQQKHHTVSDSIFNVETAKNIAELEYKYSRDKELEQLKIAKQERVFRNSAIFGALLIVIFIIYMLYSRQKSKTVQQLLEWKNLELEKSQIESDLAIKNKELATYALYLAKKNQLINVIINRLDCAKVNLKEENVPEIENIIQNLKASLHNDAWEEFEVRFLNVFDGFYENIREKYPDLTMNEKRLAAFLRLDMSTKEISSITKQTPHSINIARTRFRKKLDLANTDVKLSAFLSQF</sequence>
<dbReference type="GO" id="GO:0006355">
    <property type="term" value="P:regulation of DNA-templated transcription"/>
    <property type="evidence" value="ECO:0007669"/>
    <property type="project" value="InterPro"/>
</dbReference>
<proteinExistence type="predicted"/>
<keyword evidence="1" id="KW-0472">Membrane</keyword>
<dbReference type="AlphaFoldDB" id="A0A0F9DQT2"/>
<organism evidence="2">
    <name type="scientific">marine sediment metagenome</name>
    <dbReference type="NCBI Taxonomy" id="412755"/>
    <lineage>
        <taxon>unclassified sequences</taxon>
        <taxon>metagenomes</taxon>
        <taxon>ecological metagenomes</taxon>
    </lineage>
</organism>
<dbReference type="GO" id="GO:0003677">
    <property type="term" value="F:DNA binding"/>
    <property type="evidence" value="ECO:0007669"/>
    <property type="project" value="InterPro"/>
</dbReference>
<accession>A0A0F9DQT2</accession>
<keyword evidence="1" id="KW-0812">Transmembrane</keyword>
<feature type="non-terminal residue" evidence="2">
    <location>
        <position position="1"/>
    </location>
</feature>
<protein>
    <recommendedName>
        <fullName evidence="3">HTH luxR-type domain-containing protein</fullName>
    </recommendedName>
</protein>
<evidence type="ECO:0000256" key="1">
    <source>
        <dbReference type="SAM" id="Phobius"/>
    </source>
</evidence>
<dbReference type="InterPro" id="IPR016032">
    <property type="entry name" value="Sig_transdc_resp-reg_C-effctor"/>
</dbReference>